<keyword evidence="3" id="KW-1185">Reference proteome</keyword>
<comment type="caution">
    <text evidence="2">The sequence shown here is derived from an EMBL/GenBank/DDBJ whole genome shotgun (WGS) entry which is preliminary data.</text>
</comment>
<dbReference type="GeneID" id="37064220"/>
<evidence type="ECO:0000256" key="1">
    <source>
        <dbReference type="SAM" id="MobiDB-lite"/>
    </source>
</evidence>
<feature type="compositionally biased region" description="Polar residues" evidence="1">
    <location>
        <begin position="75"/>
        <end position="84"/>
    </location>
</feature>
<dbReference type="RefSeq" id="XP_025403811.1">
    <property type="nucleotide sequence ID" value="XM_025541983.1"/>
</dbReference>
<feature type="region of interest" description="Disordered" evidence="1">
    <location>
        <begin position="49"/>
        <end position="97"/>
    </location>
</feature>
<reference evidence="2 3" key="1">
    <citation type="submission" date="2016-12" db="EMBL/GenBank/DDBJ databases">
        <title>The genomes of Aspergillus section Nigri reveals drivers in fungal speciation.</title>
        <authorList>
            <consortium name="DOE Joint Genome Institute"/>
            <person name="Vesth T.C."/>
            <person name="Nybo J."/>
            <person name="Theobald S."/>
            <person name="Brandl J."/>
            <person name="Frisvad J.C."/>
            <person name="Nielsen K.F."/>
            <person name="Lyhne E.K."/>
            <person name="Kogle M.E."/>
            <person name="Kuo A."/>
            <person name="Riley R."/>
            <person name="Clum A."/>
            <person name="Nolan M."/>
            <person name="Lipzen A."/>
            <person name="Salamov A."/>
            <person name="Henrissat B."/>
            <person name="Wiebenga A."/>
            <person name="De Vries R.P."/>
            <person name="Grigoriev I.V."/>
            <person name="Mortensen U.H."/>
            <person name="Andersen M.R."/>
            <person name="Baker S.E."/>
        </authorList>
    </citation>
    <scope>NUCLEOTIDE SEQUENCE [LARGE SCALE GENOMIC DNA]</scope>
    <source>
        <strain evidence="2 3">CBS 117.55</strain>
    </source>
</reference>
<sequence length="107" mass="12477">MPQAVLVLRSLPLTRLPVSDLLCVARTPHHHHHHHHLTSYLCDEAHTRIPTRNHHTPNSSMYTQQYNGKRRTEQIKSNQTTPPRQQLKPCLPSKTSETQRWCSLVYT</sequence>
<dbReference type="VEuPathDB" id="FungiDB:BO70DRAFT_357221"/>
<organism evidence="2 3">
    <name type="scientific">Aspergillus heteromorphus CBS 117.55</name>
    <dbReference type="NCBI Taxonomy" id="1448321"/>
    <lineage>
        <taxon>Eukaryota</taxon>
        <taxon>Fungi</taxon>
        <taxon>Dikarya</taxon>
        <taxon>Ascomycota</taxon>
        <taxon>Pezizomycotina</taxon>
        <taxon>Eurotiomycetes</taxon>
        <taxon>Eurotiomycetidae</taxon>
        <taxon>Eurotiales</taxon>
        <taxon>Aspergillaceae</taxon>
        <taxon>Aspergillus</taxon>
        <taxon>Aspergillus subgen. Circumdati</taxon>
    </lineage>
</organism>
<protein>
    <submittedName>
        <fullName evidence="2">Uncharacterized protein</fullName>
    </submittedName>
</protein>
<name>A0A317X370_9EURO</name>
<gene>
    <name evidence="2" type="ORF">BO70DRAFT_357221</name>
</gene>
<dbReference type="Proteomes" id="UP000247233">
    <property type="component" value="Unassembled WGS sequence"/>
</dbReference>
<evidence type="ECO:0000313" key="2">
    <source>
        <dbReference type="EMBL" id="PWY92072.1"/>
    </source>
</evidence>
<dbReference type="EMBL" id="MSFL01000001">
    <property type="protein sequence ID" value="PWY92072.1"/>
    <property type="molecule type" value="Genomic_DNA"/>
</dbReference>
<proteinExistence type="predicted"/>
<feature type="compositionally biased region" description="Polar residues" evidence="1">
    <location>
        <begin position="56"/>
        <end position="67"/>
    </location>
</feature>
<evidence type="ECO:0000313" key="3">
    <source>
        <dbReference type="Proteomes" id="UP000247233"/>
    </source>
</evidence>
<accession>A0A317X370</accession>
<dbReference type="AlphaFoldDB" id="A0A317X370"/>